<feature type="domain" description="Carboxylesterase type B" evidence="2">
    <location>
        <begin position="6"/>
        <end position="250"/>
    </location>
</feature>
<dbReference type="InterPro" id="IPR002018">
    <property type="entry name" value="CarbesteraseB"/>
</dbReference>
<sequence>MGSQSLVGPTVDGEFLPDLPENLFKTGQFHPDVDVITGVTSNEGALFAMIMSRDIVKDGISLELFESIVRNGMIYAREKSKLVEDLVLFEFTDSADSDNKIDMRQLMMDCFSYSGFVAPAMLEAKALAKGGRQTYVYVFDHRPVYSPIPDWLGVVHGLDMAYVFGAPFKNIPEPFVNAMVTKYSEIEKGLSLYIMRLWTDFAKYGSPNPPDSDPSPVTWPKFTEEEQEYLVLDLKPRLERRYEADGVAFWNEIVPKMVELTQTEKTNTGETAAKDEL</sequence>
<gene>
    <name evidence="3" type="primary">Ces3_5</name>
    <name evidence="3" type="ORF">OS493_037802</name>
</gene>
<dbReference type="InterPro" id="IPR029058">
    <property type="entry name" value="AB_hydrolase_fold"/>
</dbReference>
<name>A0A9X0D6A3_9CNID</name>
<evidence type="ECO:0000256" key="1">
    <source>
        <dbReference type="ARBA" id="ARBA00005964"/>
    </source>
</evidence>
<dbReference type="AlphaFoldDB" id="A0A9X0D6A3"/>
<dbReference type="Gene3D" id="3.40.50.1820">
    <property type="entry name" value="alpha/beta hydrolase"/>
    <property type="match status" value="1"/>
</dbReference>
<protein>
    <submittedName>
        <fullName evidence="3">Neurexin protein binding</fullName>
    </submittedName>
</protein>
<evidence type="ECO:0000259" key="2">
    <source>
        <dbReference type="Pfam" id="PF00135"/>
    </source>
</evidence>
<keyword evidence="4" id="KW-1185">Reference proteome</keyword>
<proteinExistence type="inferred from homology"/>
<evidence type="ECO:0000313" key="3">
    <source>
        <dbReference type="EMBL" id="KAJ7388410.1"/>
    </source>
</evidence>
<dbReference type="PANTHER" id="PTHR43903">
    <property type="entry name" value="NEUROLIGIN"/>
    <property type="match status" value="1"/>
</dbReference>
<evidence type="ECO:0000313" key="4">
    <source>
        <dbReference type="Proteomes" id="UP001163046"/>
    </source>
</evidence>
<comment type="similarity">
    <text evidence="1">Belongs to the type-B carboxylesterase/lipase family.</text>
</comment>
<dbReference type="OrthoDB" id="408631at2759"/>
<accession>A0A9X0D6A3</accession>
<dbReference type="Pfam" id="PF00135">
    <property type="entry name" value="COesterase"/>
    <property type="match status" value="1"/>
</dbReference>
<dbReference type="InterPro" id="IPR051093">
    <property type="entry name" value="Neuroligin/BSAL"/>
</dbReference>
<organism evidence="3 4">
    <name type="scientific">Desmophyllum pertusum</name>
    <dbReference type="NCBI Taxonomy" id="174260"/>
    <lineage>
        <taxon>Eukaryota</taxon>
        <taxon>Metazoa</taxon>
        <taxon>Cnidaria</taxon>
        <taxon>Anthozoa</taxon>
        <taxon>Hexacorallia</taxon>
        <taxon>Scleractinia</taxon>
        <taxon>Caryophylliina</taxon>
        <taxon>Caryophylliidae</taxon>
        <taxon>Desmophyllum</taxon>
    </lineage>
</organism>
<comment type="caution">
    <text evidence="3">The sequence shown here is derived from an EMBL/GenBank/DDBJ whole genome shotgun (WGS) entry which is preliminary data.</text>
</comment>
<dbReference type="SUPFAM" id="SSF53474">
    <property type="entry name" value="alpha/beta-Hydrolases"/>
    <property type="match status" value="1"/>
</dbReference>
<reference evidence="3" key="1">
    <citation type="submission" date="2023-01" db="EMBL/GenBank/DDBJ databases">
        <title>Genome assembly of the deep-sea coral Lophelia pertusa.</title>
        <authorList>
            <person name="Herrera S."/>
            <person name="Cordes E."/>
        </authorList>
    </citation>
    <scope>NUCLEOTIDE SEQUENCE</scope>
    <source>
        <strain evidence="3">USNM1676648</strain>
        <tissue evidence="3">Polyp</tissue>
    </source>
</reference>
<dbReference type="EMBL" id="MU825473">
    <property type="protein sequence ID" value="KAJ7388410.1"/>
    <property type="molecule type" value="Genomic_DNA"/>
</dbReference>
<dbReference type="Proteomes" id="UP001163046">
    <property type="component" value="Unassembled WGS sequence"/>
</dbReference>